<dbReference type="OrthoDB" id="9796962at2"/>
<feature type="signal peptide" evidence="1">
    <location>
        <begin position="1"/>
        <end position="29"/>
    </location>
</feature>
<evidence type="ECO:0000256" key="1">
    <source>
        <dbReference type="SAM" id="SignalP"/>
    </source>
</evidence>
<dbReference type="InterPro" id="IPR036182">
    <property type="entry name" value="PCuAC_sf"/>
</dbReference>
<keyword evidence="3" id="KW-1185">Reference proteome</keyword>
<sequence>MLKSSSTAALRAALVLFCLVALVGCGGTAAPQPHDGDDLSITSAWAAAIDLSTAVDPEAAMSVAYADIKNSSDEDDALIRVSSDAVRAIEIHETVTSGNSGSMVEVERVDLPAGSSVSLKPGGLHLMLIGPRDDLVAGTSIDVRFVFESGSEMDMRVPVIDRADRP</sequence>
<keyword evidence="1" id="KW-0732">Signal</keyword>
<dbReference type="PANTHER" id="PTHR36302:SF1">
    <property type="entry name" value="COPPER CHAPERONE PCU(A)C"/>
    <property type="match status" value="1"/>
</dbReference>
<reference evidence="2 3" key="1">
    <citation type="submission" date="2019-07" db="EMBL/GenBank/DDBJ databases">
        <title>Whole genome shotgun sequence of Aeromicrobium flavum NBRC 107625.</title>
        <authorList>
            <person name="Hosoyama A."/>
            <person name="Uohara A."/>
            <person name="Ohji S."/>
            <person name="Ichikawa N."/>
        </authorList>
    </citation>
    <scope>NUCLEOTIDE SEQUENCE [LARGE SCALE GENOMIC DNA]</scope>
    <source>
        <strain evidence="2 3">NBRC 107625</strain>
    </source>
</reference>
<organism evidence="2 3">
    <name type="scientific">Aeromicrobium flavum</name>
    <dbReference type="NCBI Taxonomy" id="416568"/>
    <lineage>
        <taxon>Bacteria</taxon>
        <taxon>Bacillati</taxon>
        <taxon>Actinomycetota</taxon>
        <taxon>Actinomycetes</taxon>
        <taxon>Propionibacteriales</taxon>
        <taxon>Nocardioidaceae</taxon>
        <taxon>Aeromicrobium</taxon>
    </lineage>
</organism>
<feature type="chain" id="PRO_5022066091" description="Copper chaperone PCu(A)C" evidence="1">
    <location>
        <begin position="30"/>
        <end position="166"/>
    </location>
</feature>
<accession>A0A512HS39</accession>
<comment type="caution">
    <text evidence="2">The sequence shown here is derived from an EMBL/GenBank/DDBJ whole genome shotgun (WGS) entry which is preliminary data.</text>
</comment>
<dbReference type="EMBL" id="BJZQ01000001">
    <property type="protein sequence ID" value="GEO88273.1"/>
    <property type="molecule type" value="Genomic_DNA"/>
</dbReference>
<proteinExistence type="predicted"/>
<evidence type="ECO:0000313" key="2">
    <source>
        <dbReference type="EMBL" id="GEO88273.1"/>
    </source>
</evidence>
<dbReference type="PANTHER" id="PTHR36302">
    <property type="entry name" value="BLR7088 PROTEIN"/>
    <property type="match status" value="1"/>
</dbReference>
<dbReference type="Proteomes" id="UP000321769">
    <property type="component" value="Unassembled WGS sequence"/>
</dbReference>
<evidence type="ECO:0000313" key="3">
    <source>
        <dbReference type="Proteomes" id="UP000321769"/>
    </source>
</evidence>
<evidence type="ECO:0008006" key="4">
    <source>
        <dbReference type="Google" id="ProtNLM"/>
    </source>
</evidence>
<dbReference type="AlphaFoldDB" id="A0A512HS39"/>
<dbReference type="Pfam" id="PF04314">
    <property type="entry name" value="PCuAC"/>
    <property type="match status" value="1"/>
</dbReference>
<protein>
    <recommendedName>
        <fullName evidence="4">Copper chaperone PCu(A)C</fullName>
    </recommendedName>
</protein>
<dbReference type="RefSeq" id="WP_146825615.1">
    <property type="nucleotide sequence ID" value="NZ_BAAAYQ010000001.1"/>
</dbReference>
<dbReference type="InterPro" id="IPR058248">
    <property type="entry name" value="Lxx211020-like"/>
</dbReference>
<dbReference type="InterPro" id="IPR007410">
    <property type="entry name" value="LpqE-like"/>
</dbReference>
<dbReference type="PROSITE" id="PS51257">
    <property type="entry name" value="PROKAR_LIPOPROTEIN"/>
    <property type="match status" value="1"/>
</dbReference>
<dbReference type="Gene3D" id="2.60.40.1890">
    <property type="entry name" value="PCu(A)C copper chaperone"/>
    <property type="match status" value="1"/>
</dbReference>
<gene>
    <name evidence="2" type="ORF">AFL01nite_06000</name>
</gene>
<dbReference type="SUPFAM" id="SSF110087">
    <property type="entry name" value="DR1885-like metal-binding protein"/>
    <property type="match status" value="1"/>
</dbReference>
<name>A0A512HS39_9ACTN</name>